<dbReference type="PANTHER" id="PTHR37163">
    <property type="entry name" value="CONSERVED PROTEIN"/>
    <property type="match status" value="1"/>
</dbReference>
<feature type="compositionally biased region" description="Polar residues" evidence="1">
    <location>
        <begin position="187"/>
        <end position="196"/>
    </location>
</feature>
<protein>
    <submittedName>
        <fullName evidence="2">Uncharacterized protein</fullName>
    </submittedName>
</protein>
<dbReference type="PANTHER" id="PTHR37163:SF1">
    <property type="entry name" value="DUF501 DOMAIN-CONTAINING PROTEIN"/>
    <property type="match status" value="1"/>
</dbReference>
<gene>
    <name evidence="2" type="ORF">ACHAWU_008891</name>
</gene>
<name>A0ABD3N0J6_9STRA</name>
<evidence type="ECO:0000256" key="1">
    <source>
        <dbReference type="SAM" id="MobiDB-lite"/>
    </source>
</evidence>
<dbReference type="Proteomes" id="UP001530293">
    <property type="component" value="Unassembled WGS sequence"/>
</dbReference>
<accession>A0ABD3N0J6</accession>
<reference evidence="2 3" key="1">
    <citation type="submission" date="2024-10" db="EMBL/GenBank/DDBJ databases">
        <title>Updated reference genomes for cyclostephanoid diatoms.</title>
        <authorList>
            <person name="Roberts W.R."/>
            <person name="Alverson A.J."/>
        </authorList>
    </citation>
    <scope>NUCLEOTIDE SEQUENCE [LARGE SCALE GENOMIC DNA]</scope>
    <source>
        <strain evidence="2 3">AJA232-27</strain>
    </source>
</reference>
<keyword evidence="3" id="KW-1185">Reference proteome</keyword>
<dbReference type="EMBL" id="JALLBG020000055">
    <property type="protein sequence ID" value="KAL3769482.1"/>
    <property type="molecule type" value="Genomic_DNA"/>
</dbReference>
<feature type="region of interest" description="Disordered" evidence="1">
    <location>
        <begin position="435"/>
        <end position="457"/>
    </location>
</feature>
<organism evidence="2 3">
    <name type="scientific">Discostella pseudostelligera</name>
    <dbReference type="NCBI Taxonomy" id="259834"/>
    <lineage>
        <taxon>Eukaryota</taxon>
        <taxon>Sar</taxon>
        <taxon>Stramenopiles</taxon>
        <taxon>Ochrophyta</taxon>
        <taxon>Bacillariophyta</taxon>
        <taxon>Coscinodiscophyceae</taxon>
        <taxon>Thalassiosirophycidae</taxon>
        <taxon>Stephanodiscales</taxon>
        <taxon>Stephanodiscaceae</taxon>
        <taxon>Discostella</taxon>
    </lineage>
</organism>
<evidence type="ECO:0000313" key="2">
    <source>
        <dbReference type="EMBL" id="KAL3769482.1"/>
    </source>
</evidence>
<feature type="compositionally biased region" description="Basic and acidic residues" evidence="1">
    <location>
        <begin position="435"/>
        <end position="451"/>
    </location>
</feature>
<dbReference type="InterPro" id="IPR007511">
    <property type="entry name" value="DUF501"/>
</dbReference>
<dbReference type="AlphaFoldDB" id="A0ABD3N0J6"/>
<sequence length="490" mass="55473">MSEIAVTGTAAEVTATATTAKSEITHNNMKRKKRLGKCARRRAQKARAISNASSSFASGCGSDDVDKEREWTMTTTSMTTSSASSVQVPSDRGYTLEGVKVRRREWWARFEHDGRCHNRCGQENATSVSTTSTAAIDAFDEDNDVPLHPDDERALLSQLGYIPGNAICVAARLSSKEDALSSSHSSNTETSIQTAPQALPQPSVVKLYPMAARQKYGGGKSDGRAYKGRRRGAMRLESEESVHEDKETESEKDSTERPSQQHHHQQPPTVECKRRNEIQNNIIIEPFPTLYWLTHPQLHNQISKLELSTEYNVSKMEERLRSDPLYLQQMERAHLSYGRKRWEILTLKDRDYVLQCGWKSALDDSRGVAGIRLYKDDDGNFNDKCEDENGKPEKKEKNDGHRRSKGYDFVKCLHAHVAHYLAQISEWEEGLKETEVEEARKQEEPATKENITKTTTTTKKECDWNDLNLVGKWVMEAVHSLDSDNHQNED</sequence>
<dbReference type="Pfam" id="PF04417">
    <property type="entry name" value="DUF501"/>
    <property type="match status" value="1"/>
</dbReference>
<comment type="caution">
    <text evidence="2">The sequence shown here is derived from an EMBL/GenBank/DDBJ whole genome shotgun (WGS) entry which is preliminary data.</text>
</comment>
<feature type="compositionally biased region" description="Basic and acidic residues" evidence="1">
    <location>
        <begin position="234"/>
        <end position="256"/>
    </location>
</feature>
<feature type="region of interest" description="Disordered" evidence="1">
    <location>
        <begin position="214"/>
        <end position="273"/>
    </location>
</feature>
<feature type="region of interest" description="Disordered" evidence="1">
    <location>
        <begin position="180"/>
        <end position="201"/>
    </location>
</feature>
<proteinExistence type="predicted"/>
<evidence type="ECO:0000313" key="3">
    <source>
        <dbReference type="Proteomes" id="UP001530293"/>
    </source>
</evidence>